<evidence type="ECO:0000256" key="6">
    <source>
        <dbReference type="ARBA" id="ARBA00022538"/>
    </source>
</evidence>
<evidence type="ECO:0000256" key="13">
    <source>
        <dbReference type="SAM" id="Phobius"/>
    </source>
</evidence>
<keyword evidence="5" id="KW-0997">Cell inner membrane</keyword>
<feature type="binding site" evidence="12">
    <location>
        <position position="128"/>
    </location>
    <ligand>
        <name>K(+)</name>
        <dbReference type="ChEBI" id="CHEBI:29103"/>
    </ligand>
</feature>
<feature type="transmembrane region" description="Helical" evidence="13">
    <location>
        <begin position="42"/>
        <end position="64"/>
    </location>
</feature>
<evidence type="ECO:0000256" key="10">
    <source>
        <dbReference type="ARBA" id="ARBA00023065"/>
    </source>
</evidence>
<proteinExistence type="inferred from homology"/>
<dbReference type="AlphaFoldDB" id="A0A5B9QBG8"/>
<feature type="binding site" evidence="12">
    <location>
        <position position="475"/>
    </location>
    <ligand>
        <name>K(+)</name>
        <dbReference type="ChEBI" id="CHEBI:29103"/>
    </ligand>
</feature>
<keyword evidence="4" id="KW-1003">Cell membrane</keyword>
<dbReference type="RefSeq" id="WP_148073490.1">
    <property type="nucleotide sequence ID" value="NZ_CP042913.1"/>
</dbReference>
<evidence type="ECO:0000256" key="4">
    <source>
        <dbReference type="ARBA" id="ARBA00022475"/>
    </source>
</evidence>
<evidence type="ECO:0000313" key="15">
    <source>
        <dbReference type="Proteomes" id="UP000323917"/>
    </source>
</evidence>
<feature type="binding site" evidence="12">
    <location>
        <position position="238"/>
    </location>
    <ligand>
        <name>K(+)</name>
        <dbReference type="ChEBI" id="CHEBI:29103"/>
    </ligand>
</feature>
<dbReference type="PIRSF" id="PIRSF006247">
    <property type="entry name" value="TrkH"/>
    <property type="match status" value="1"/>
</dbReference>
<dbReference type="GO" id="GO:0015379">
    <property type="term" value="F:potassium:chloride symporter activity"/>
    <property type="evidence" value="ECO:0007669"/>
    <property type="project" value="InterPro"/>
</dbReference>
<evidence type="ECO:0000256" key="5">
    <source>
        <dbReference type="ARBA" id="ARBA00022519"/>
    </source>
</evidence>
<feature type="transmembrane region" description="Helical" evidence="13">
    <location>
        <begin position="76"/>
        <end position="97"/>
    </location>
</feature>
<dbReference type="Proteomes" id="UP000323917">
    <property type="component" value="Chromosome"/>
</dbReference>
<evidence type="ECO:0000256" key="12">
    <source>
        <dbReference type="PIRSR" id="PIRSR006247-1"/>
    </source>
</evidence>
<gene>
    <name evidence="14" type="primary">trkG</name>
    <name evidence="14" type="ORF">Pr1d_22030</name>
</gene>
<sequence length="525" mass="57404">MNLRIVARQLSVVAWLIGLTMLFSISAAWPEIGGQSEFEDHGFWALLASMVVCGITGLMLRMASGESNSTLYRKEAMAVVGLSWVLATVLGGLPFYFAEVIYTSVDGREIPMGIADCLFESQSGFSTTGATVLTDIENHKWVPRSILFWRSSTHFLGGLGIIVLFVAILGQGSAGKALMRAEMPGPSKEGSQERMQHAAWNFAAIYCVLNLILTIILYLEGMTWFQAICHAFGTMATGGFSTLNASLGGFNSKTIEYTVIVFMILAGTNFTLIYLLTLGKFKKLVTDPEWRTYVGILAVATALVIIVGIFESHDFDPQDKLTAVPEFELAFRDGLFQVVSIMTTTGYCTADFDLWNNFSRGLLVVLMFIGGCAGSTGGGMKVIRIILFTKILGREVEHSYHPSVVRHIRLAGEPVTDQNIPHNILVYVGLIGAIIVTSWLALTWIELDQTWIEAGHPTHNKLIDSGTAVCATLHNIGPGLGIVGATRNYAPFSDSAKLLFTLLMMLGRLELFAVLVLVMPSFWRD</sequence>
<keyword evidence="9 13" id="KW-1133">Transmembrane helix</keyword>
<evidence type="ECO:0000256" key="7">
    <source>
        <dbReference type="ARBA" id="ARBA00022692"/>
    </source>
</evidence>
<keyword evidence="7 13" id="KW-0812">Transmembrane</keyword>
<keyword evidence="12" id="KW-0479">Metal-binding</keyword>
<feature type="transmembrane region" description="Helical" evidence="13">
    <location>
        <begin position="498"/>
        <end position="523"/>
    </location>
</feature>
<dbReference type="PANTHER" id="PTHR32024">
    <property type="entry name" value="TRK SYSTEM POTASSIUM UPTAKE PROTEIN TRKG-RELATED"/>
    <property type="match status" value="1"/>
</dbReference>
<dbReference type="GO" id="GO:0046872">
    <property type="term" value="F:metal ion binding"/>
    <property type="evidence" value="ECO:0007669"/>
    <property type="project" value="UniProtKB-KW"/>
</dbReference>
<evidence type="ECO:0000256" key="8">
    <source>
        <dbReference type="ARBA" id="ARBA00022958"/>
    </source>
</evidence>
<dbReference type="InterPro" id="IPR003445">
    <property type="entry name" value="Cat_transpt"/>
</dbReference>
<feature type="transmembrane region" description="Helical" evidence="13">
    <location>
        <begin position="257"/>
        <end position="278"/>
    </location>
</feature>
<feature type="transmembrane region" description="Helical" evidence="13">
    <location>
        <begin position="12"/>
        <end position="30"/>
    </location>
</feature>
<organism evidence="14 15">
    <name type="scientific">Bythopirellula goksoeyrii</name>
    <dbReference type="NCBI Taxonomy" id="1400387"/>
    <lineage>
        <taxon>Bacteria</taxon>
        <taxon>Pseudomonadati</taxon>
        <taxon>Planctomycetota</taxon>
        <taxon>Planctomycetia</taxon>
        <taxon>Pirellulales</taxon>
        <taxon>Lacipirellulaceae</taxon>
        <taxon>Bythopirellula</taxon>
    </lineage>
</organism>
<evidence type="ECO:0000256" key="11">
    <source>
        <dbReference type="ARBA" id="ARBA00023136"/>
    </source>
</evidence>
<protein>
    <submittedName>
        <fullName evidence="14">Trk system potassium uptake protein TrkG</fullName>
    </submittedName>
</protein>
<evidence type="ECO:0000313" key="14">
    <source>
        <dbReference type="EMBL" id="QEG34915.1"/>
    </source>
</evidence>
<dbReference type="OrthoDB" id="9810952at2"/>
<dbReference type="InterPro" id="IPR004772">
    <property type="entry name" value="TrkH"/>
</dbReference>
<evidence type="ECO:0000256" key="2">
    <source>
        <dbReference type="ARBA" id="ARBA00009137"/>
    </source>
</evidence>
<reference evidence="14 15" key="1">
    <citation type="submission" date="2019-08" db="EMBL/GenBank/DDBJ databases">
        <title>Deep-cultivation of Planctomycetes and their phenomic and genomic characterization uncovers novel biology.</title>
        <authorList>
            <person name="Wiegand S."/>
            <person name="Jogler M."/>
            <person name="Boedeker C."/>
            <person name="Pinto D."/>
            <person name="Vollmers J."/>
            <person name="Rivas-Marin E."/>
            <person name="Kohn T."/>
            <person name="Peeters S.H."/>
            <person name="Heuer A."/>
            <person name="Rast P."/>
            <person name="Oberbeckmann S."/>
            <person name="Bunk B."/>
            <person name="Jeske O."/>
            <person name="Meyerdierks A."/>
            <person name="Storesund J.E."/>
            <person name="Kallscheuer N."/>
            <person name="Luecker S."/>
            <person name="Lage O.M."/>
            <person name="Pohl T."/>
            <person name="Merkel B.J."/>
            <person name="Hornburger P."/>
            <person name="Mueller R.-W."/>
            <person name="Bruemmer F."/>
            <person name="Labrenz M."/>
            <person name="Spormann A.M."/>
            <person name="Op den Camp H."/>
            <person name="Overmann J."/>
            <person name="Amann R."/>
            <person name="Jetten M.S.M."/>
            <person name="Mascher T."/>
            <person name="Medema M.H."/>
            <person name="Devos D.P."/>
            <person name="Kaster A.-K."/>
            <person name="Ovreas L."/>
            <person name="Rohde M."/>
            <person name="Galperin M.Y."/>
            <person name="Jogler C."/>
        </authorList>
    </citation>
    <scope>NUCLEOTIDE SEQUENCE [LARGE SCALE GENOMIC DNA]</scope>
    <source>
        <strain evidence="14 15">Pr1d</strain>
    </source>
</reference>
<feature type="binding site" evidence="12">
    <location>
        <position position="344"/>
    </location>
    <ligand>
        <name>K(+)</name>
        <dbReference type="ChEBI" id="CHEBI:29103"/>
    </ligand>
</feature>
<feature type="transmembrane region" description="Helical" evidence="13">
    <location>
        <begin position="465"/>
        <end position="486"/>
    </location>
</feature>
<dbReference type="EMBL" id="CP042913">
    <property type="protein sequence ID" value="QEG34915.1"/>
    <property type="molecule type" value="Genomic_DNA"/>
</dbReference>
<keyword evidence="15" id="KW-1185">Reference proteome</keyword>
<keyword evidence="6" id="KW-0633">Potassium transport</keyword>
<feature type="transmembrane region" description="Helical" evidence="13">
    <location>
        <begin position="424"/>
        <end position="445"/>
    </location>
</feature>
<feature type="binding site" evidence="12">
    <location>
        <position position="127"/>
    </location>
    <ligand>
        <name>K(+)</name>
        <dbReference type="ChEBI" id="CHEBI:29103"/>
    </ligand>
</feature>
<accession>A0A5B9QBG8</accession>
<evidence type="ECO:0000256" key="1">
    <source>
        <dbReference type="ARBA" id="ARBA00004429"/>
    </source>
</evidence>
<dbReference type="PANTHER" id="PTHR32024:SF2">
    <property type="entry name" value="TRK SYSTEM POTASSIUM UPTAKE PROTEIN TRKG-RELATED"/>
    <property type="match status" value="1"/>
</dbReference>
<keyword evidence="10" id="KW-0406">Ion transport</keyword>
<dbReference type="GO" id="GO:0005886">
    <property type="term" value="C:plasma membrane"/>
    <property type="evidence" value="ECO:0007669"/>
    <property type="project" value="UniProtKB-SubCell"/>
</dbReference>
<feature type="transmembrane region" description="Helical" evidence="13">
    <location>
        <begin position="155"/>
        <end position="178"/>
    </location>
</feature>
<feature type="transmembrane region" description="Helical" evidence="13">
    <location>
        <begin position="199"/>
        <end position="219"/>
    </location>
</feature>
<feature type="binding site" evidence="12">
    <location>
        <position position="345"/>
    </location>
    <ligand>
        <name>K(+)</name>
        <dbReference type="ChEBI" id="CHEBI:29103"/>
    </ligand>
</feature>
<feature type="transmembrane region" description="Helical" evidence="13">
    <location>
        <begin position="290"/>
        <end position="310"/>
    </location>
</feature>
<comment type="similarity">
    <text evidence="2">Belongs to the TrkH potassium transport family.</text>
</comment>
<feature type="transmembrane region" description="Helical" evidence="13">
    <location>
        <begin position="362"/>
        <end position="383"/>
    </location>
</feature>
<evidence type="ECO:0000256" key="9">
    <source>
        <dbReference type="ARBA" id="ARBA00022989"/>
    </source>
</evidence>
<dbReference type="KEGG" id="bgok:Pr1d_22030"/>
<dbReference type="Pfam" id="PF02386">
    <property type="entry name" value="TrkH"/>
    <property type="match status" value="1"/>
</dbReference>
<keyword evidence="11 13" id="KW-0472">Membrane</keyword>
<keyword evidence="3" id="KW-0813">Transport</keyword>
<comment type="subcellular location">
    <subcellularLocation>
        <location evidence="1">Cell inner membrane</location>
        <topology evidence="1">Multi-pass membrane protein</topology>
    </subcellularLocation>
</comment>
<name>A0A5B9QBG8_9BACT</name>
<keyword evidence="8 12" id="KW-0630">Potassium</keyword>
<evidence type="ECO:0000256" key="3">
    <source>
        <dbReference type="ARBA" id="ARBA00022448"/>
    </source>
</evidence>